<dbReference type="EMBL" id="BPRH01001922">
    <property type="protein sequence ID" value="GJF15229.1"/>
    <property type="molecule type" value="Genomic_DNA"/>
</dbReference>
<evidence type="ECO:0000256" key="3">
    <source>
        <dbReference type="ARBA" id="ARBA00022692"/>
    </source>
</evidence>
<sequence length="299" mass="32626">MPGLGVVATAVLLALIAPGGGWLWWVLTAVGATTLTVMALNRLVLPSVTGWTLGRALFGIGVRRSEPSSSAADVGAWRLTLRELAHLLDTLALFVGWLLPLWDPRRRTFADRVAGTEVHRVRRPERDMRRVVAWILVTAAVLCAALVGLGYVQVYRSELAADEARTQISEQGPRIVEQMMSYDVNTLPEDFARAQELATDGYRPNLITQQQSVQGGLLNGQAVTTEYSAVSGTLLTNPPVTAEKASMLLAMQGQRGANPEDLKFIAATVRVDFDKSRDGQWRVANLTLLKKPRMNQAGQ</sequence>
<evidence type="ECO:0000256" key="6">
    <source>
        <dbReference type="SAM" id="Phobius"/>
    </source>
</evidence>
<feature type="domain" description="RDD" evidence="7">
    <location>
        <begin position="15"/>
        <end position="115"/>
    </location>
</feature>
<evidence type="ECO:0000256" key="5">
    <source>
        <dbReference type="ARBA" id="ARBA00023136"/>
    </source>
</evidence>
<dbReference type="InterPro" id="IPR051791">
    <property type="entry name" value="Pra-immunoreactive"/>
</dbReference>
<evidence type="ECO:0000256" key="2">
    <source>
        <dbReference type="ARBA" id="ARBA00022475"/>
    </source>
</evidence>
<keyword evidence="5 6" id="KW-0472">Membrane</keyword>
<proteinExistence type="predicted"/>
<evidence type="ECO:0000313" key="8">
    <source>
        <dbReference type="EMBL" id="GJF15229.1"/>
    </source>
</evidence>
<accession>A0ABQ4VD42</accession>
<name>A0ABQ4VD42_9MYCO</name>
<dbReference type="InterPro" id="IPR010432">
    <property type="entry name" value="RDD"/>
</dbReference>
<keyword evidence="4 6" id="KW-1133">Transmembrane helix</keyword>
<evidence type="ECO:0000259" key="7">
    <source>
        <dbReference type="Pfam" id="PF06271"/>
    </source>
</evidence>
<dbReference type="PANTHER" id="PTHR36115:SF6">
    <property type="entry name" value="PROLINE-RICH ANTIGEN HOMOLOG"/>
    <property type="match status" value="1"/>
</dbReference>
<evidence type="ECO:0000256" key="1">
    <source>
        <dbReference type="ARBA" id="ARBA00004651"/>
    </source>
</evidence>
<feature type="transmembrane region" description="Helical" evidence="6">
    <location>
        <begin position="131"/>
        <end position="152"/>
    </location>
</feature>
<keyword evidence="2" id="KW-1003">Cell membrane</keyword>
<keyword evidence="3 6" id="KW-0812">Transmembrane</keyword>
<reference evidence="8 9" key="1">
    <citation type="submission" date="2021-08" db="EMBL/GenBank/DDBJ databases">
        <title>Draft genome sequence of Mycolicibacterium sp. NGTWS1702 strain.</title>
        <authorList>
            <person name="Matsumoto M."/>
            <person name="Tang B.C.C."/>
            <person name="Machida Y."/>
            <person name="Matoyama H."/>
            <person name="Kishihara T."/>
            <person name="Sato S."/>
            <person name="Kondo I."/>
            <person name="Sano M."/>
            <person name="Kato G."/>
        </authorList>
    </citation>
    <scope>NUCLEOTIDE SEQUENCE [LARGE SCALE GENOMIC DNA]</scope>
    <source>
        <strain evidence="8 9">NGTWSNA01</strain>
    </source>
</reference>
<dbReference type="Pfam" id="PF06271">
    <property type="entry name" value="RDD"/>
    <property type="match status" value="1"/>
</dbReference>
<dbReference type="Proteomes" id="UP001060504">
    <property type="component" value="Unassembled WGS sequence"/>
</dbReference>
<organism evidence="8 9">
    <name type="scientific">Mycolicibacterium cyprinidarum</name>
    <dbReference type="NCBI Taxonomy" id="2860311"/>
    <lineage>
        <taxon>Bacteria</taxon>
        <taxon>Bacillati</taxon>
        <taxon>Actinomycetota</taxon>
        <taxon>Actinomycetes</taxon>
        <taxon>Mycobacteriales</taxon>
        <taxon>Mycobacteriaceae</taxon>
        <taxon>Mycolicibacterium</taxon>
    </lineage>
</organism>
<dbReference type="PANTHER" id="PTHR36115">
    <property type="entry name" value="PROLINE-RICH ANTIGEN HOMOLOG-RELATED"/>
    <property type="match status" value="1"/>
</dbReference>
<evidence type="ECO:0000313" key="9">
    <source>
        <dbReference type="Proteomes" id="UP001060504"/>
    </source>
</evidence>
<keyword evidence="9" id="KW-1185">Reference proteome</keyword>
<evidence type="ECO:0000256" key="4">
    <source>
        <dbReference type="ARBA" id="ARBA00022989"/>
    </source>
</evidence>
<comment type="subcellular location">
    <subcellularLocation>
        <location evidence="1">Cell membrane</location>
        <topology evidence="1">Multi-pass membrane protein</topology>
    </subcellularLocation>
</comment>
<comment type="caution">
    <text evidence="8">The sequence shown here is derived from an EMBL/GenBank/DDBJ whole genome shotgun (WGS) entry which is preliminary data.</text>
</comment>
<gene>
    <name evidence="8" type="ORF">NGTWS1702_18270</name>
</gene>
<protein>
    <submittedName>
        <fullName evidence="8">RDD family protein</fullName>
    </submittedName>
</protein>